<evidence type="ECO:0000256" key="13">
    <source>
        <dbReference type="RuleBase" id="RU003733"/>
    </source>
</evidence>
<dbReference type="GO" id="GO:0004370">
    <property type="term" value="F:glycerol kinase activity"/>
    <property type="evidence" value="ECO:0000318"/>
    <property type="project" value="GO_Central"/>
</dbReference>
<evidence type="ECO:0000256" key="7">
    <source>
        <dbReference type="ARBA" id="ARBA00022741"/>
    </source>
</evidence>
<evidence type="ECO:0000259" key="16">
    <source>
        <dbReference type="Pfam" id="PF02782"/>
    </source>
</evidence>
<dbReference type="EMBL" id="GL870979">
    <property type="protein sequence ID" value="EGC38282.1"/>
    <property type="molecule type" value="Genomic_DNA"/>
</dbReference>
<proteinExistence type="inferred from homology"/>
<gene>
    <name evidence="17" type="ORF">DICPUDRAFT_28891</name>
</gene>
<evidence type="ECO:0000256" key="9">
    <source>
        <dbReference type="ARBA" id="ARBA00022840"/>
    </source>
</evidence>
<dbReference type="Gene3D" id="3.30.420.40">
    <property type="match status" value="2"/>
</dbReference>
<comment type="pathway">
    <text evidence="2">Polyol metabolism; glycerol degradation via glycerol kinase pathway; sn-glycerol 3-phosphate from glycerol: step 1/1.</text>
</comment>
<dbReference type="FunFam" id="3.30.420.40:FF:000102">
    <property type="entry name" value="Putative glycerol kinase 5"/>
    <property type="match status" value="1"/>
</dbReference>
<dbReference type="InterPro" id="IPR018483">
    <property type="entry name" value="Carb_kinase_FGGY_CS"/>
</dbReference>
<dbReference type="PROSITE" id="PS00445">
    <property type="entry name" value="FGGY_KINASES_2"/>
    <property type="match status" value="1"/>
</dbReference>
<evidence type="ECO:0000313" key="18">
    <source>
        <dbReference type="Proteomes" id="UP000001064"/>
    </source>
</evidence>
<dbReference type="CDD" id="cd07793">
    <property type="entry name" value="ASKHA_NBD_FGGY_GK5-like"/>
    <property type="match status" value="1"/>
</dbReference>
<dbReference type="Pfam" id="PF02782">
    <property type="entry name" value="FGGY_C"/>
    <property type="match status" value="1"/>
</dbReference>
<dbReference type="RefSeq" id="XP_003285143.1">
    <property type="nucleotide sequence ID" value="XM_003285095.1"/>
</dbReference>
<evidence type="ECO:0000256" key="3">
    <source>
        <dbReference type="ARBA" id="ARBA00009156"/>
    </source>
</evidence>
<dbReference type="OMA" id="TFLTWNH"/>
<dbReference type="GO" id="GO:0005524">
    <property type="term" value="F:ATP binding"/>
    <property type="evidence" value="ECO:0007669"/>
    <property type="project" value="UniProtKB-KW"/>
</dbReference>
<accession>F0ZCK1</accession>
<dbReference type="OrthoDB" id="6278781at2759"/>
<keyword evidence="18" id="KW-1185">Reference proteome</keyword>
<dbReference type="InterPro" id="IPR043129">
    <property type="entry name" value="ATPase_NBD"/>
</dbReference>
<feature type="domain" description="Carbohydrate kinase FGGY C-terminal" evidence="16">
    <location>
        <begin position="364"/>
        <end position="549"/>
    </location>
</feature>
<dbReference type="InterPro" id="IPR018484">
    <property type="entry name" value="FGGY_N"/>
</dbReference>
<evidence type="ECO:0000259" key="15">
    <source>
        <dbReference type="Pfam" id="PF00370"/>
    </source>
</evidence>
<dbReference type="GO" id="GO:0019563">
    <property type="term" value="P:glycerol catabolic process"/>
    <property type="evidence" value="ECO:0007669"/>
    <property type="project" value="UniProtKB-UniPathway"/>
</dbReference>
<organism evidence="17 18">
    <name type="scientific">Dictyostelium purpureum</name>
    <name type="common">Slime mold</name>
    <dbReference type="NCBI Taxonomy" id="5786"/>
    <lineage>
        <taxon>Eukaryota</taxon>
        <taxon>Amoebozoa</taxon>
        <taxon>Evosea</taxon>
        <taxon>Eumycetozoa</taxon>
        <taxon>Dictyostelia</taxon>
        <taxon>Dictyosteliales</taxon>
        <taxon>Dictyosteliaceae</taxon>
        <taxon>Dictyostelium</taxon>
    </lineage>
</organism>
<feature type="domain" description="Carbohydrate kinase FGGY N-terminal" evidence="15">
    <location>
        <begin position="88"/>
        <end position="353"/>
    </location>
</feature>
<evidence type="ECO:0000256" key="2">
    <source>
        <dbReference type="ARBA" id="ARBA00005190"/>
    </source>
</evidence>
<feature type="compositionally biased region" description="Polar residues" evidence="14">
    <location>
        <begin position="627"/>
        <end position="638"/>
    </location>
</feature>
<dbReference type="GO" id="GO:0006071">
    <property type="term" value="P:glycerol metabolic process"/>
    <property type="evidence" value="ECO:0000318"/>
    <property type="project" value="GO_Central"/>
</dbReference>
<dbReference type="EC" id="2.7.1.30" evidence="4"/>
<evidence type="ECO:0000256" key="4">
    <source>
        <dbReference type="ARBA" id="ARBA00012099"/>
    </source>
</evidence>
<dbReference type="PANTHER" id="PTHR10196:SF68">
    <property type="entry name" value="GLYCEROL KINASE 5-RELATED"/>
    <property type="match status" value="1"/>
</dbReference>
<dbReference type="STRING" id="5786.F0ZCK1"/>
<reference evidence="18" key="1">
    <citation type="journal article" date="2011" name="Genome Biol.">
        <title>Comparative genomics of the social amoebae Dictyostelium discoideum and Dictyostelium purpureum.</title>
        <authorList>
            <consortium name="US DOE Joint Genome Institute (JGI-PGF)"/>
            <person name="Sucgang R."/>
            <person name="Kuo A."/>
            <person name="Tian X."/>
            <person name="Salerno W."/>
            <person name="Parikh A."/>
            <person name="Feasley C.L."/>
            <person name="Dalin E."/>
            <person name="Tu H."/>
            <person name="Huang E."/>
            <person name="Barry K."/>
            <person name="Lindquist E."/>
            <person name="Shapiro H."/>
            <person name="Bruce D."/>
            <person name="Schmutz J."/>
            <person name="Salamov A."/>
            <person name="Fey P."/>
            <person name="Gaudet P."/>
            <person name="Anjard C."/>
            <person name="Babu M.M."/>
            <person name="Basu S."/>
            <person name="Bushmanova Y."/>
            <person name="van der Wel H."/>
            <person name="Katoh-Kurasawa M."/>
            <person name="Dinh C."/>
            <person name="Coutinho P.M."/>
            <person name="Saito T."/>
            <person name="Elias M."/>
            <person name="Schaap P."/>
            <person name="Kay R.R."/>
            <person name="Henrissat B."/>
            <person name="Eichinger L."/>
            <person name="Rivero F."/>
            <person name="Putnam N.H."/>
            <person name="West C.M."/>
            <person name="Loomis W.F."/>
            <person name="Chisholm R.L."/>
            <person name="Shaulsky G."/>
            <person name="Strassmann J.E."/>
            <person name="Queller D.C."/>
            <person name="Kuspa A."/>
            <person name="Grigoriev I.V."/>
        </authorList>
    </citation>
    <scope>NUCLEOTIDE SEQUENCE [LARGE SCALE GENOMIC DNA]</scope>
    <source>
        <strain evidence="18">QSDP1</strain>
    </source>
</reference>
<evidence type="ECO:0000256" key="8">
    <source>
        <dbReference type="ARBA" id="ARBA00022777"/>
    </source>
</evidence>
<dbReference type="KEGG" id="dpp:DICPUDRAFT_28891"/>
<dbReference type="GO" id="GO:0005739">
    <property type="term" value="C:mitochondrion"/>
    <property type="evidence" value="ECO:0000318"/>
    <property type="project" value="GO_Central"/>
</dbReference>
<keyword evidence="6 13" id="KW-0808">Transferase</keyword>
<keyword evidence="9" id="KW-0067">ATP-binding</keyword>
<evidence type="ECO:0000256" key="12">
    <source>
        <dbReference type="ARBA" id="ARBA00047192"/>
    </source>
</evidence>
<evidence type="ECO:0000256" key="14">
    <source>
        <dbReference type="SAM" id="MobiDB-lite"/>
    </source>
</evidence>
<evidence type="ECO:0000256" key="1">
    <source>
        <dbReference type="ARBA" id="ARBA00004496"/>
    </source>
</evidence>
<feature type="region of interest" description="Disordered" evidence="14">
    <location>
        <begin position="43"/>
        <end position="76"/>
    </location>
</feature>
<comment type="function">
    <text evidence="11">Skin-specific kinase that plays a key role in glycerol metabolism, catalyzing its phosphorylation to produce sn-glycerol 3-phosphate. Involved in skin-specific regulation of sterol regulatory element-binding protein (SREBP) processing and lipid biosynthesis.</text>
</comment>
<dbReference type="GO" id="GO:0046167">
    <property type="term" value="P:glycerol-3-phosphate biosynthetic process"/>
    <property type="evidence" value="ECO:0000318"/>
    <property type="project" value="GO_Central"/>
</dbReference>
<dbReference type="InterPro" id="IPR018485">
    <property type="entry name" value="FGGY_C"/>
</dbReference>
<evidence type="ECO:0000313" key="17">
    <source>
        <dbReference type="EMBL" id="EGC38282.1"/>
    </source>
</evidence>
<comment type="similarity">
    <text evidence="3 13">Belongs to the FGGY kinase family.</text>
</comment>
<dbReference type="FunCoup" id="F0ZCK1">
    <property type="interactions" value="27"/>
</dbReference>
<evidence type="ECO:0000256" key="10">
    <source>
        <dbReference type="ARBA" id="ARBA00033026"/>
    </source>
</evidence>
<keyword evidence="8 13" id="KW-0418">Kinase</keyword>
<keyword evidence="7" id="KW-0547">Nucleotide-binding</keyword>
<dbReference type="UniPathway" id="UPA00618">
    <property type="reaction ID" value="UER00672"/>
</dbReference>
<dbReference type="eggNOG" id="KOG2517">
    <property type="taxonomic scope" value="Eukaryota"/>
</dbReference>
<feature type="region of interest" description="Disordered" evidence="14">
    <location>
        <begin position="623"/>
        <end position="649"/>
    </location>
</feature>
<dbReference type="AlphaFoldDB" id="F0ZCK1"/>
<name>F0ZCK1_DICPU</name>
<dbReference type="GeneID" id="10502389"/>
<sequence length="649" mass="72318">MNPISNTTTTTTTTTSTSYKTSEATTLDNNNLEENVKYLINNKDEKVLTNDTKSSPPSLGIPQPNNIPPPSPSLQKQSSLLENIEELILSIDVGTTNIRAIMFDKELNIISKSIQNIPLIVDDNKPGYIEQCPDRLWEACKIVMKEAIELSPAKDNVKLVKAIGITNQRSSFLTWRRDTGRPIHNLITWQDGRSGDICKNANNSLAVKGIHGATKFVHLFTGKPRYLMASQLDFSTAHSSTRLAWVLDNLPEAKKAAREQQMLFGTIDTWLLWNLTGGREHATDYSNISATGLFDPFEMKLNSVVFYLFNIPTHIMPKIYDTSHHYGSTLPELFGHPIPITALCGDQQSAMFGECCFEEGDTKLTIGTGCFVNINTGSQARASRSGMYPLVGWKIKDEVTYVMEGKGMAAGTAIDWAQSFGMFNDAWETSAMAFSVPHSQGVVFVPAFTGLAPPHNDPRARGLIIGMSPSTRKEHVVRALLESFGYRCKELIDGIIFDNYTSIRRIVADGGVCQNDFVMQFISDIVGGKIDRAAHPEMTASGVCMLAGLNVGVWKSKEELSKLRKSSRIFEPRMSKDIIRKLFKRWERAVKRSMFWSENSFAGEGDDGYLDIEEENRLRHLQEEQDQLNNSNLTTSPSIPKPSLPNKNK</sequence>
<dbReference type="Proteomes" id="UP000001064">
    <property type="component" value="Unassembled WGS sequence"/>
</dbReference>
<dbReference type="Pfam" id="PF00370">
    <property type="entry name" value="FGGY_N"/>
    <property type="match status" value="1"/>
</dbReference>
<protein>
    <recommendedName>
        <fullName evidence="12">Glycerol kinase 5</fullName>
        <ecNumber evidence="4">2.7.1.30</ecNumber>
    </recommendedName>
    <alternativeName>
        <fullName evidence="10">ATP:glycerol 3-phosphotransferase 5</fullName>
    </alternativeName>
</protein>
<comment type="subcellular location">
    <subcellularLocation>
        <location evidence="1">Cytoplasm</location>
    </subcellularLocation>
</comment>
<dbReference type="VEuPathDB" id="AmoebaDB:DICPUDRAFT_28891"/>
<feature type="region of interest" description="Disordered" evidence="14">
    <location>
        <begin position="1"/>
        <end position="24"/>
    </location>
</feature>
<evidence type="ECO:0000256" key="11">
    <source>
        <dbReference type="ARBA" id="ARBA00045165"/>
    </source>
</evidence>
<dbReference type="InParanoid" id="F0ZCK1"/>
<dbReference type="SUPFAM" id="SSF53067">
    <property type="entry name" value="Actin-like ATPase domain"/>
    <property type="match status" value="2"/>
</dbReference>
<dbReference type="GO" id="GO:0006641">
    <property type="term" value="P:triglyceride metabolic process"/>
    <property type="evidence" value="ECO:0000318"/>
    <property type="project" value="GO_Central"/>
</dbReference>
<dbReference type="FunFam" id="3.30.420.40:FF:000104">
    <property type="entry name" value="putative glycerol kinase 5"/>
    <property type="match status" value="1"/>
</dbReference>
<evidence type="ECO:0000256" key="6">
    <source>
        <dbReference type="ARBA" id="ARBA00022679"/>
    </source>
</evidence>
<keyword evidence="5" id="KW-0963">Cytoplasm</keyword>
<dbReference type="PANTHER" id="PTHR10196">
    <property type="entry name" value="SUGAR KINASE"/>
    <property type="match status" value="1"/>
</dbReference>
<evidence type="ECO:0000256" key="5">
    <source>
        <dbReference type="ARBA" id="ARBA00022490"/>
    </source>
</evidence>
<dbReference type="InterPro" id="IPR037444">
    <property type="entry name" value="GK5"/>
</dbReference>